<reference evidence="2" key="1">
    <citation type="submission" date="2022-03" db="EMBL/GenBank/DDBJ databases">
        <authorList>
            <person name="Alioto T."/>
            <person name="Alioto T."/>
            <person name="Gomez Garrido J."/>
        </authorList>
    </citation>
    <scope>NUCLEOTIDE SEQUENCE</scope>
</reference>
<dbReference type="AlphaFoldDB" id="A0AAD1WDD2"/>
<evidence type="ECO:0000313" key="3">
    <source>
        <dbReference type="Proteomes" id="UP001295444"/>
    </source>
</evidence>
<dbReference type="EMBL" id="OW240917">
    <property type="protein sequence ID" value="CAH2300498.1"/>
    <property type="molecule type" value="Genomic_DNA"/>
</dbReference>
<dbReference type="Gene3D" id="3.30.250.20">
    <property type="entry name" value="L1 transposable element, C-terminal domain"/>
    <property type="match status" value="1"/>
</dbReference>
<feature type="non-terminal residue" evidence="2">
    <location>
        <position position="1"/>
    </location>
</feature>
<protein>
    <submittedName>
        <fullName evidence="2">Uncharacterized protein</fullName>
    </submittedName>
</protein>
<sequence>RKEFSQVINTLRAHGLRFRWGFPTKVIVTKDNTTQVITSPEDGLRKLQAWGFSDQDAERTTSPSKRIQLDWHKA</sequence>
<evidence type="ECO:0000313" key="2">
    <source>
        <dbReference type="EMBL" id="CAH2300498.1"/>
    </source>
</evidence>
<proteinExistence type="predicted"/>
<dbReference type="InterPro" id="IPR042566">
    <property type="entry name" value="L1_C"/>
</dbReference>
<accession>A0AAD1WDD2</accession>
<evidence type="ECO:0000256" key="1">
    <source>
        <dbReference type="SAM" id="MobiDB-lite"/>
    </source>
</evidence>
<feature type="region of interest" description="Disordered" evidence="1">
    <location>
        <begin position="55"/>
        <end position="74"/>
    </location>
</feature>
<keyword evidence="3" id="KW-1185">Reference proteome</keyword>
<organism evidence="2 3">
    <name type="scientific">Pelobates cultripes</name>
    <name type="common">Western spadefoot toad</name>
    <dbReference type="NCBI Taxonomy" id="61616"/>
    <lineage>
        <taxon>Eukaryota</taxon>
        <taxon>Metazoa</taxon>
        <taxon>Chordata</taxon>
        <taxon>Craniata</taxon>
        <taxon>Vertebrata</taxon>
        <taxon>Euteleostomi</taxon>
        <taxon>Amphibia</taxon>
        <taxon>Batrachia</taxon>
        <taxon>Anura</taxon>
        <taxon>Pelobatoidea</taxon>
        <taxon>Pelobatidae</taxon>
        <taxon>Pelobates</taxon>
    </lineage>
</organism>
<dbReference type="Proteomes" id="UP001295444">
    <property type="component" value="Chromosome 06"/>
</dbReference>
<name>A0AAD1WDD2_PELCU</name>
<gene>
    <name evidence="2" type="ORF">PECUL_23A015819</name>
</gene>